<name>A0ABU7AAD0_9TELE</name>
<reference evidence="2 3" key="1">
    <citation type="submission" date="2021-07" db="EMBL/GenBank/DDBJ databases">
        <authorList>
            <person name="Palmer J.M."/>
        </authorList>
    </citation>
    <scope>NUCLEOTIDE SEQUENCE [LARGE SCALE GENOMIC DNA]</scope>
    <source>
        <strain evidence="2 3">AT_MEX2019</strain>
        <tissue evidence="2">Muscle</tissue>
    </source>
</reference>
<protein>
    <submittedName>
        <fullName evidence="2">Uncharacterized protein</fullName>
    </submittedName>
</protein>
<feature type="compositionally biased region" description="Low complexity" evidence="1">
    <location>
        <begin position="8"/>
        <end position="28"/>
    </location>
</feature>
<evidence type="ECO:0000313" key="3">
    <source>
        <dbReference type="Proteomes" id="UP001345963"/>
    </source>
</evidence>
<evidence type="ECO:0000313" key="2">
    <source>
        <dbReference type="EMBL" id="MED6234549.1"/>
    </source>
</evidence>
<dbReference type="EMBL" id="JAHUTI010009843">
    <property type="protein sequence ID" value="MED6234549.1"/>
    <property type="molecule type" value="Genomic_DNA"/>
</dbReference>
<feature type="region of interest" description="Disordered" evidence="1">
    <location>
        <begin position="101"/>
        <end position="125"/>
    </location>
</feature>
<accession>A0ABU7AAD0</accession>
<feature type="compositionally biased region" description="Low complexity" evidence="1">
    <location>
        <begin position="109"/>
        <end position="125"/>
    </location>
</feature>
<keyword evidence="3" id="KW-1185">Reference proteome</keyword>
<evidence type="ECO:0000256" key="1">
    <source>
        <dbReference type="SAM" id="MobiDB-lite"/>
    </source>
</evidence>
<gene>
    <name evidence="2" type="ORF">ATANTOWER_028558</name>
</gene>
<organism evidence="2 3">
    <name type="scientific">Ataeniobius toweri</name>
    <dbReference type="NCBI Taxonomy" id="208326"/>
    <lineage>
        <taxon>Eukaryota</taxon>
        <taxon>Metazoa</taxon>
        <taxon>Chordata</taxon>
        <taxon>Craniata</taxon>
        <taxon>Vertebrata</taxon>
        <taxon>Euteleostomi</taxon>
        <taxon>Actinopterygii</taxon>
        <taxon>Neopterygii</taxon>
        <taxon>Teleostei</taxon>
        <taxon>Neoteleostei</taxon>
        <taxon>Acanthomorphata</taxon>
        <taxon>Ovalentaria</taxon>
        <taxon>Atherinomorphae</taxon>
        <taxon>Cyprinodontiformes</taxon>
        <taxon>Goodeidae</taxon>
        <taxon>Ataeniobius</taxon>
    </lineage>
</organism>
<sequence>MVRHSHSIPHPASASQLSQQSATLDSASEWSTHRKVEDVNQMGVSQGPNLTYVKRGGRRRQRSVERLSDGAPGLQELRAHGESGVSDAGGWTLLTGLGCSRRGHDGHPGARPARAAWRADAGGRG</sequence>
<feature type="region of interest" description="Disordered" evidence="1">
    <location>
        <begin position="1"/>
        <end position="75"/>
    </location>
</feature>
<dbReference type="Proteomes" id="UP001345963">
    <property type="component" value="Unassembled WGS sequence"/>
</dbReference>
<comment type="caution">
    <text evidence="2">The sequence shown here is derived from an EMBL/GenBank/DDBJ whole genome shotgun (WGS) entry which is preliminary data.</text>
</comment>
<proteinExistence type="predicted"/>